<protein>
    <submittedName>
        <fullName evidence="1">Uncharacterized protein</fullName>
    </submittedName>
</protein>
<evidence type="ECO:0000313" key="2">
    <source>
        <dbReference type="Proteomes" id="UP000032142"/>
    </source>
</evidence>
<dbReference type="EMBL" id="JRRC01427422">
    <property type="protein sequence ID" value="KHG05290.1"/>
    <property type="molecule type" value="Genomic_DNA"/>
</dbReference>
<evidence type="ECO:0000313" key="1">
    <source>
        <dbReference type="EMBL" id="KHG05290.1"/>
    </source>
</evidence>
<dbReference type="AlphaFoldDB" id="A0A0B0MX43"/>
<dbReference type="Proteomes" id="UP000032142">
    <property type="component" value="Unassembled WGS sequence"/>
</dbReference>
<keyword evidence="2" id="KW-1185">Reference proteome</keyword>
<gene>
    <name evidence="1" type="ORF">F383_31060</name>
</gene>
<sequence>MSLPRYQLLNRAYCSSALEELTDHDSK</sequence>
<name>A0A0B0MX43_GOSAR</name>
<accession>A0A0B0MX43</accession>
<organism evidence="1 2">
    <name type="scientific">Gossypium arboreum</name>
    <name type="common">Tree cotton</name>
    <name type="synonym">Gossypium nanking</name>
    <dbReference type="NCBI Taxonomy" id="29729"/>
    <lineage>
        <taxon>Eukaryota</taxon>
        <taxon>Viridiplantae</taxon>
        <taxon>Streptophyta</taxon>
        <taxon>Embryophyta</taxon>
        <taxon>Tracheophyta</taxon>
        <taxon>Spermatophyta</taxon>
        <taxon>Magnoliopsida</taxon>
        <taxon>eudicotyledons</taxon>
        <taxon>Gunneridae</taxon>
        <taxon>Pentapetalae</taxon>
        <taxon>rosids</taxon>
        <taxon>malvids</taxon>
        <taxon>Malvales</taxon>
        <taxon>Malvaceae</taxon>
        <taxon>Malvoideae</taxon>
        <taxon>Gossypium</taxon>
    </lineage>
</organism>
<comment type="caution">
    <text evidence="1">The sequence shown here is derived from an EMBL/GenBank/DDBJ whole genome shotgun (WGS) entry which is preliminary data.</text>
</comment>
<proteinExistence type="predicted"/>
<reference evidence="2" key="1">
    <citation type="submission" date="2014-09" db="EMBL/GenBank/DDBJ databases">
        <authorList>
            <person name="Mudge J."/>
            <person name="Ramaraj T."/>
            <person name="Lindquist I.E."/>
            <person name="Bharti A.K."/>
            <person name="Sundararajan A."/>
            <person name="Cameron C.T."/>
            <person name="Woodward J.E."/>
            <person name="May G.D."/>
            <person name="Brubaker C."/>
            <person name="Broadhvest J."/>
            <person name="Wilkins T.A."/>
        </authorList>
    </citation>
    <scope>NUCLEOTIDE SEQUENCE</scope>
    <source>
        <strain evidence="2">cv. AKA8401</strain>
    </source>
</reference>